<dbReference type="KEGG" id="vfa:MM35RIKEN_13820"/>
<accession>A0A810PTN4</accession>
<dbReference type="Proteomes" id="UP000681343">
    <property type="component" value="Chromosome"/>
</dbReference>
<evidence type="ECO:0000313" key="3">
    <source>
        <dbReference type="EMBL" id="BCK79190.1"/>
    </source>
</evidence>
<feature type="region of interest" description="Disordered" evidence="1">
    <location>
        <begin position="1"/>
        <end position="21"/>
    </location>
</feature>
<keyword evidence="2" id="KW-0472">Membrane</keyword>
<sequence>MGGAGVREGRPPHQENGLPQPVTSVTGFAMTVFLQGVRCKADGGVKAKFFTVYINYSHIFALFMVYSE</sequence>
<keyword evidence="4" id="KW-1185">Reference proteome</keyword>
<proteinExistence type="predicted"/>
<dbReference type="AlphaFoldDB" id="A0A810PTN4"/>
<protein>
    <submittedName>
        <fullName evidence="3">Uncharacterized protein</fullName>
    </submittedName>
</protein>
<name>A0A810PTN4_9FIRM</name>
<gene>
    <name evidence="3" type="ORF">MM35RIKEN_13820</name>
</gene>
<feature type="transmembrane region" description="Helical" evidence="2">
    <location>
        <begin position="49"/>
        <end position="66"/>
    </location>
</feature>
<keyword evidence="2" id="KW-0812">Transmembrane</keyword>
<evidence type="ECO:0000313" key="4">
    <source>
        <dbReference type="Proteomes" id="UP000681343"/>
    </source>
</evidence>
<evidence type="ECO:0000256" key="2">
    <source>
        <dbReference type="SAM" id="Phobius"/>
    </source>
</evidence>
<keyword evidence="2" id="KW-1133">Transmembrane helix</keyword>
<organism evidence="3 4">
    <name type="scientific">Vescimonas fastidiosa</name>
    <dbReference type="NCBI Taxonomy" id="2714353"/>
    <lineage>
        <taxon>Bacteria</taxon>
        <taxon>Bacillati</taxon>
        <taxon>Bacillota</taxon>
        <taxon>Clostridia</taxon>
        <taxon>Eubacteriales</taxon>
        <taxon>Oscillospiraceae</taxon>
        <taxon>Vescimonas</taxon>
    </lineage>
</organism>
<evidence type="ECO:0000256" key="1">
    <source>
        <dbReference type="SAM" id="MobiDB-lite"/>
    </source>
</evidence>
<reference evidence="3" key="1">
    <citation type="submission" date="2020-09" db="EMBL/GenBank/DDBJ databases">
        <title>New species isolated from human feces.</title>
        <authorList>
            <person name="Kitahara M."/>
            <person name="Shigeno Y."/>
            <person name="Shime M."/>
            <person name="Matsumoto Y."/>
            <person name="Nakamura S."/>
            <person name="Motooka D."/>
            <person name="Fukuoka S."/>
            <person name="Nishikawa H."/>
            <person name="Benno Y."/>
        </authorList>
    </citation>
    <scope>NUCLEOTIDE SEQUENCE</scope>
    <source>
        <strain evidence="3">MM35</strain>
    </source>
</reference>
<dbReference type="EMBL" id="AP023415">
    <property type="protein sequence ID" value="BCK79190.1"/>
    <property type="molecule type" value="Genomic_DNA"/>
</dbReference>